<reference evidence="2 3" key="1">
    <citation type="journal article" date="2024" name="G3 (Bethesda)">
        <title>Genome assembly of Hibiscus sabdariffa L. provides insights into metabolisms of medicinal natural products.</title>
        <authorList>
            <person name="Kim T."/>
        </authorList>
    </citation>
    <scope>NUCLEOTIDE SEQUENCE [LARGE SCALE GENOMIC DNA]</scope>
    <source>
        <strain evidence="2">TK-2024</strain>
        <tissue evidence="2">Old leaves</tissue>
    </source>
</reference>
<evidence type="ECO:0000313" key="3">
    <source>
        <dbReference type="Proteomes" id="UP001396334"/>
    </source>
</evidence>
<sequence>MQRVKIISKFRGIPRIQLFLWLCYHGSILTNGERHCHHLIENLSCSICGAAVEDVSHLIRGCVKARSLRPRLIKKDKSDEILLMEHKIVQQGHRLMEESLRARLPARCGHISAPWQPSANARWITPPLH</sequence>
<proteinExistence type="predicted"/>
<organism evidence="2 3">
    <name type="scientific">Hibiscus sabdariffa</name>
    <name type="common">roselle</name>
    <dbReference type="NCBI Taxonomy" id="183260"/>
    <lineage>
        <taxon>Eukaryota</taxon>
        <taxon>Viridiplantae</taxon>
        <taxon>Streptophyta</taxon>
        <taxon>Embryophyta</taxon>
        <taxon>Tracheophyta</taxon>
        <taxon>Spermatophyta</taxon>
        <taxon>Magnoliopsida</taxon>
        <taxon>eudicotyledons</taxon>
        <taxon>Gunneridae</taxon>
        <taxon>Pentapetalae</taxon>
        <taxon>rosids</taxon>
        <taxon>malvids</taxon>
        <taxon>Malvales</taxon>
        <taxon>Malvaceae</taxon>
        <taxon>Malvoideae</taxon>
        <taxon>Hibiscus</taxon>
    </lineage>
</organism>
<dbReference type="InterPro" id="IPR026960">
    <property type="entry name" value="RVT-Znf"/>
</dbReference>
<evidence type="ECO:0000313" key="2">
    <source>
        <dbReference type="EMBL" id="KAK9031646.1"/>
    </source>
</evidence>
<comment type="caution">
    <text evidence="2">The sequence shown here is derived from an EMBL/GenBank/DDBJ whole genome shotgun (WGS) entry which is preliminary data.</text>
</comment>
<gene>
    <name evidence="2" type="ORF">V6N11_055939</name>
</gene>
<dbReference type="EMBL" id="JBBPBN010000009">
    <property type="protein sequence ID" value="KAK9031646.1"/>
    <property type="molecule type" value="Genomic_DNA"/>
</dbReference>
<protein>
    <recommendedName>
        <fullName evidence="1">Reverse transcriptase zinc-binding domain-containing protein</fullName>
    </recommendedName>
</protein>
<feature type="domain" description="Reverse transcriptase zinc-binding" evidence="1">
    <location>
        <begin position="6"/>
        <end position="66"/>
    </location>
</feature>
<dbReference type="Pfam" id="PF13966">
    <property type="entry name" value="zf-RVT"/>
    <property type="match status" value="1"/>
</dbReference>
<accession>A0ABR2T2C9</accession>
<name>A0ABR2T2C9_9ROSI</name>
<keyword evidence="3" id="KW-1185">Reference proteome</keyword>
<evidence type="ECO:0000259" key="1">
    <source>
        <dbReference type="Pfam" id="PF13966"/>
    </source>
</evidence>
<dbReference type="Proteomes" id="UP001396334">
    <property type="component" value="Unassembled WGS sequence"/>
</dbReference>